<dbReference type="EMBL" id="QEEZ01000023">
    <property type="protein sequence ID" value="PWC00965.1"/>
    <property type="molecule type" value="Genomic_DNA"/>
</dbReference>
<sequence length="143" mass="14912">MSPDRSPERITIRTRAHESASEELAALPAGGNAFVVDSIPFLDTTVALGDIVACVEVEGRLHVDKVLLRGGNSTLRIHAPEVDVVSPLLNLGLRVEQGPAGLVAVALGPDAPAHGLEEWLGGLVDQGLIRVAYGYQAQGGPAH</sequence>
<dbReference type="RefSeq" id="WP_108432656.1">
    <property type="nucleotide sequence ID" value="NZ_CP026947.1"/>
</dbReference>
<evidence type="ECO:0000313" key="2">
    <source>
        <dbReference type="Proteomes" id="UP000244989"/>
    </source>
</evidence>
<protein>
    <submittedName>
        <fullName evidence="1">DUF4265 domain-containing protein</fullName>
    </submittedName>
</protein>
<evidence type="ECO:0000313" key="1">
    <source>
        <dbReference type="EMBL" id="PWC00965.1"/>
    </source>
</evidence>
<dbReference type="AlphaFoldDB" id="A0A2U1T4R6"/>
<comment type="caution">
    <text evidence="1">The sequence shown here is derived from an EMBL/GenBank/DDBJ whole genome shotgun (WGS) entry which is preliminary data.</text>
</comment>
<accession>A0A2U1T4R6</accession>
<organism evidence="1 2">
    <name type="scientific">Corynebacterium yudongzhengii</name>
    <dbReference type="NCBI Taxonomy" id="2080740"/>
    <lineage>
        <taxon>Bacteria</taxon>
        <taxon>Bacillati</taxon>
        <taxon>Actinomycetota</taxon>
        <taxon>Actinomycetes</taxon>
        <taxon>Mycobacteriales</taxon>
        <taxon>Corynebacteriaceae</taxon>
        <taxon>Corynebacterium</taxon>
    </lineage>
</organism>
<gene>
    <name evidence="1" type="ORF">DF222_10000</name>
</gene>
<name>A0A2U1T4R6_9CORY</name>
<dbReference type="Proteomes" id="UP000244989">
    <property type="component" value="Unassembled WGS sequence"/>
</dbReference>
<dbReference type="OrthoDB" id="4406783at2"/>
<reference evidence="2" key="1">
    <citation type="submission" date="2018-04" db="EMBL/GenBank/DDBJ databases">
        <authorList>
            <person name="Liu S."/>
            <person name="Wang Z."/>
            <person name="Li J."/>
        </authorList>
    </citation>
    <scope>NUCLEOTIDE SEQUENCE [LARGE SCALE GENOMIC DNA]</scope>
    <source>
        <strain evidence="2">2189</strain>
    </source>
</reference>
<keyword evidence="2" id="KW-1185">Reference proteome</keyword>
<dbReference type="InterPro" id="IPR025361">
    <property type="entry name" value="DUF4265"/>
</dbReference>
<proteinExistence type="predicted"/>
<dbReference type="KEGG" id="cyz:C3B44_10480"/>
<dbReference type="Pfam" id="PF14085">
    <property type="entry name" value="DUF4265"/>
    <property type="match status" value="1"/>
</dbReference>